<evidence type="ECO:0000313" key="1">
    <source>
        <dbReference type="EMBL" id="CAF4259384.1"/>
    </source>
</evidence>
<comment type="caution">
    <text evidence="1">The sequence shown here is derived from an EMBL/GenBank/DDBJ whole genome shotgun (WGS) entry which is preliminary data.</text>
</comment>
<sequence>SVRCSIVGFEIVEVLVAFAIGMRSTCVVSTVDSEEIIGLFATVRPLVGISTGGGIGA</sequence>
<dbReference type="AlphaFoldDB" id="A0A8S2SYQ7"/>
<protein>
    <submittedName>
        <fullName evidence="1">Uncharacterized protein</fullName>
    </submittedName>
</protein>
<proteinExistence type="predicted"/>
<dbReference type="EMBL" id="CAJOBH010027618">
    <property type="protein sequence ID" value="CAF4259384.1"/>
    <property type="molecule type" value="Genomic_DNA"/>
</dbReference>
<feature type="non-terminal residue" evidence="1">
    <location>
        <position position="1"/>
    </location>
</feature>
<name>A0A8S2SYQ7_9BILA</name>
<dbReference type="Proteomes" id="UP000681967">
    <property type="component" value="Unassembled WGS sequence"/>
</dbReference>
<accession>A0A8S2SYQ7</accession>
<evidence type="ECO:0000313" key="2">
    <source>
        <dbReference type="Proteomes" id="UP000681967"/>
    </source>
</evidence>
<reference evidence="1" key="1">
    <citation type="submission" date="2021-02" db="EMBL/GenBank/DDBJ databases">
        <authorList>
            <person name="Nowell W R."/>
        </authorList>
    </citation>
    <scope>NUCLEOTIDE SEQUENCE</scope>
</reference>
<organism evidence="1 2">
    <name type="scientific">Rotaria magnacalcarata</name>
    <dbReference type="NCBI Taxonomy" id="392030"/>
    <lineage>
        <taxon>Eukaryota</taxon>
        <taxon>Metazoa</taxon>
        <taxon>Spiralia</taxon>
        <taxon>Gnathifera</taxon>
        <taxon>Rotifera</taxon>
        <taxon>Eurotatoria</taxon>
        <taxon>Bdelloidea</taxon>
        <taxon>Philodinida</taxon>
        <taxon>Philodinidae</taxon>
        <taxon>Rotaria</taxon>
    </lineage>
</organism>
<gene>
    <name evidence="1" type="ORF">BYL167_LOCUS25865</name>
</gene>